<dbReference type="InterPro" id="IPR051021">
    <property type="entry name" value="Mito_Ser/Thr_phosphatase"/>
</dbReference>
<name>A0A6B2K0Q9_9RHOB</name>
<organism evidence="2 3">
    <name type="scientific">Pseudoroseicyclus tamaricis</name>
    <dbReference type="NCBI Taxonomy" id="2705421"/>
    <lineage>
        <taxon>Bacteria</taxon>
        <taxon>Pseudomonadati</taxon>
        <taxon>Pseudomonadota</taxon>
        <taxon>Alphaproteobacteria</taxon>
        <taxon>Rhodobacterales</taxon>
        <taxon>Paracoccaceae</taxon>
        <taxon>Pseudoroseicyclus</taxon>
    </lineage>
</organism>
<dbReference type="Gene3D" id="3.40.50.1240">
    <property type="entry name" value="Phosphoglycerate mutase-like"/>
    <property type="match status" value="1"/>
</dbReference>
<reference evidence="2 3" key="1">
    <citation type="submission" date="2020-02" db="EMBL/GenBank/DDBJ databases">
        <title>Pseudoroseicyclus tamarix, sp. nov., isolated from offshore sediment of a Tamarix chinensis forest.</title>
        <authorList>
            <person name="Gai Y."/>
        </authorList>
    </citation>
    <scope>NUCLEOTIDE SEQUENCE [LARGE SCALE GENOMIC DNA]</scope>
    <source>
        <strain evidence="2 3">CLL3-39</strain>
    </source>
</reference>
<protein>
    <submittedName>
        <fullName evidence="2">Histidine phosphatase family protein</fullName>
    </submittedName>
</protein>
<proteinExistence type="predicted"/>
<dbReference type="SMART" id="SM00855">
    <property type="entry name" value="PGAM"/>
    <property type="match status" value="1"/>
</dbReference>
<dbReference type="PANTHER" id="PTHR20935">
    <property type="entry name" value="PHOSPHOGLYCERATE MUTASE-RELATED"/>
    <property type="match status" value="1"/>
</dbReference>
<dbReference type="RefSeq" id="WP_163892844.1">
    <property type="nucleotide sequence ID" value="NZ_JAAFYS010000002.1"/>
</dbReference>
<dbReference type="SUPFAM" id="SSF53254">
    <property type="entry name" value="Phosphoglycerate mutase-like"/>
    <property type="match status" value="1"/>
</dbReference>
<dbReference type="EMBL" id="JAAGAB010000002">
    <property type="protein sequence ID" value="NDV01272.1"/>
    <property type="molecule type" value="Genomic_DNA"/>
</dbReference>
<dbReference type="InterPro" id="IPR029033">
    <property type="entry name" value="His_PPase_superfam"/>
</dbReference>
<dbReference type="Proteomes" id="UP000474757">
    <property type="component" value="Unassembled WGS sequence"/>
</dbReference>
<gene>
    <name evidence="2" type="ORF">GZA08_09885</name>
</gene>
<evidence type="ECO:0000313" key="2">
    <source>
        <dbReference type="EMBL" id="NDV01272.1"/>
    </source>
</evidence>
<evidence type="ECO:0000313" key="3">
    <source>
        <dbReference type="Proteomes" id="UP000474757"/>
    </source>
</evidence>
<dbReference type="CDD" id="cd07067">
    <property type="entry name" value="HP_PGM_like"/>
    <property type="match status" value="1"/>
</dbReference>
<dbReference type="InterPro" id="IPR013078">
    <property type="entry name" value="His_Pase_superF_clade-1"/>
</dbReference>
<dbReference type="Pfam" id="PF00300">
    <property type="entry name" value="His_Phos_1"/>
    <property type="match status" value="1"/>
</dbReference>
<keyword evidence="1" id="KW-0378">Hydrolase</keyword>
<dbReference type="PANTHER" id="PTHR20935:SF0">
    <property type="entry name" value="SERINE_THREONINE-PROTEIN PHOSPHATASE PGAM5, MITOCHONDRIAL"/>
    <property type="match status" value="1"/>
</dbReference>
<sequence length="233" mass="25211">MSASPAPVITLVRHGQAQTGARDEASYDRLSEQGERQARWLGAHLAQSGEPVRRLVSGSLARQRQTAALIGAELGLEPEEDPRLDELDYFGLAEAANRHHALPFPTDRASFLSHMPQVMAAWAEERIGTPRESFAAFEFRIAAALAEAGQGAHGPGPGEEPAQTMLVTSGGVIAMALKVAMGLGVHAFSHVALQIENTSMHRLVPGPDHLRLDLFNATPHLSTRDRRPFRSHT</sequence>
<comment type="caution">
    <text evidence="2">The sequence shown here is derived from an EMBL/GenBank/DDBJ whole genome shotgun (WGS) entry which is preliminary data.</text>
</comment>
<keyword evidence="3" id="KW-1185">Reference proteome</keyword>
<evidence type="ECO:0000256" key="1">
    <source>
        <dbReference type="ARBA" id="ARBA00022801"/>
    </source>
</evidence>
<dbReference type="GO" id="GO:0016787">
    <property type="term" value="F:hydrolase activity"/>
    <property type="evidence" value="ECO:0007669"/>
    <property type="project" value="UniProtKB-KW"/>
</dbReference>
<dbReference type="AlphaFoldDB" id="A0A6B2K0Q9"/>
<accession>A0A6B2K0Q9</accession>